<dbReference type="Pfam" id="PF00015">
    <property type="entry name" value="MCPsignal"/>
    <property type="match status" value="1"/>
</dbReference>
<dbReference type="OrthoDB" id="9808588at2"/>
<gene>
    <name evidence="7" type="ordered locus">azo3475</name>
</gene>
<dbReference type="PROSITE" id="PS50885">
    <property type="entry name" value="HAMP"/>
    <property type="match status" value="1"/>
</dbReference>
<evidence type="ECO:0000256" key="1">
    <source>
        <dbReference type="ARBA" id="ARBA00023224"/>
    </source>
</evidence>
<comment type="similarity">
    <text evidence="2">Belongs to the methyl-accepting chemotaxis (MCP) protein family.</text>
</comment>
<keyword evidence="4" id="KW-1133">Transmembrane helix</keyword>
<dbReference type="SUPFAM" id="SSF58104">
    <property type="entry name" value="Methyl-accepting chemotaxis protein (MCP) signaling domain"/>
    <property type="match status" value="1"/>
</dbReference>
<evidence type="ECO:0000256" key="4">
    <source>
        <dbReference type="SAM" id="Phobius"/>
    </source>
</evidence>
<dbReference type="Pfam" id="PF13682">
    <property type="entry name" value="CZB"/>
    <property type="match status" value="1"/>
</dbReference>
<dbReference type="PANTHER" id="PTHR32089">
    <property type="entry name" value="METHYL-ACCEPTING CHEMOTAXIS PROTEIN MCPB"/>
    <property type="match status" value="1"/>
</dbReference>
<evidence type="ECO:0000313" key="8">
    <source>
        <dbReference type="Proteomes" id="UP000002588"/>
    </source>
</evidence>
<dbReference type="PROSITE" id="PS50111">
    <property type="entry name" value="CHEMOTAXIS_TRANSDUC_2"/>
    <property type="match status" value="1"/>
</dbReference>
<protein>
    <submittedName>
        <fullName evidence="7">MCP-domain signal transduction protein</fullName>
    </submittedName>
</protein>
<dbReference type="InterPro" id="IPR003660">
    <property type="entry name" value="HAMP_dom"/>
</dbReference>
<feature type="domain" description="HAMP" evidence="6">
    <location>
        <begin position="61"/>
        <end position="114"/>
    </location>
</feature>
<dbReference type="SMART" id="SM00304">
    <property type="entry name" value="HAMP"/>
    <property type="match status" value="1"/>
</dbReference>
<dbReference type="STRING" id="62928.azo3475"/>
<dbReference type="InterPro" id="IPR004089">
    <property type="entry name" value="MCPsignal_dom"/>
</dbReference>
<dbReference type="eggNOG" id="COG0840">
    <property type="taxonomic scope" value="Bacteria"/>
</dbReference>
<evidence type="ECO:0000259" key="6">
    <source>
        <dbReference type="PROSITE" id="PS50885"/>
    </source>
</evidence>
<dbReference type="Gene3D" id="1.20.120.30">
    <property type="entry name" value="Aspartate receptor, ligand-binding domain"/>
    <property type="match status" value="1"/>
</dbReference>
<dbReference type="InterPro" id="IPR025991">
    <property type="entry name" value="Chemoreceptor_zinc-bind_dom"/>
</dbReference>
<dbReference type="PANTHER" id="PTHR32089:SF112">
    <property type="entry name" value="LYSOZYME-LIKE PROTEIN-RELATED"/>
    <property type="match status" value="1"/>
</dbReference>
<name>A1KB85_AZOSB</name>
<feature type="transmembrane region" description="Helical" evidence="4">
    <location>
        <begin position="12"/>
        <end position="33"/>
    </location>
</feature>
<sequence length="491" mass="53649">MKNSSFLSKARNQILLLNVLLLVGGITTLALYGWQIRDLVWVGLLLGVGFGTSHLYMRHVETTLRPLNEISRVARLIAAGHVGDRITGIDRVDELGQVCWDVNDMLDQLETCFREQRTALAYAGEGKFFRRAQPVGLHGVFRVALEGANQSFESMAHTWREDRRNALLSRTGQLNSVTLLQNMRTNQQDMINVVAATEELERLAAQTANEADSSRESMHQVAQDLGSIAHKVERVSGEIEALNAKSGEITHSVELIKSIADQTNLLALNAAIEAARAGEHGRGFAVVADEVRKLAENTIRASSEIGGVMGALREEAGNMLQDASEMKTMATASLASVAELERAFSAFADSARQSLARIDYVHDVSFTSLAKVDHFVFKQNAYLTLDLGVASAEAQAAREGEHECRFGAWLTSPASASFAGLDAFRRLAEPHATVHRKVAEAVGLMAQGWEGSPKVQDSIFAAFQQAEKASDQVVDLLDRMVKEKHRNTANA</sequence>
<keyword evidence="4" id="KW-0812">Transmembrane</keyword>
<dbReference type="GO" id="GO:0016020">
    <property type="term" value="C:membrane"/>
    <property type="evidence" value="ECO:0007669"/>
    <property type="project" value="InterPro"/>
</dbReference>
<dbReference type="CDD" id="cd06225">
    <property type="entry name" value="HAMP"/>
    <property type="match status" value="1"/>
</dbReference>
<dbReference type="Pfam" id="PF00672">
    <property type="entry name" value="HAMP"/>
    <property type="match status" value="1"/>
</dbReference>
<keyword evidence="8" id="KW-1185">Reference proteome</keyword>
<evidence type="ECO:0000256" key="2">
    <source>
        <dbReference type="ARBA" id="ARBA00029447"/>
    </source>
</evidence>
<accession>A1KB85</accession>
<dbReference type="HOGENOM" id="CLU_000445_21_3_4"/>
<dbReference type="KEGG" id="aoa:dqs_3618"/>
<dbReference type="SMART" id="SM00283">
    <property type="entry name" value="MA"/>
    <property type="match status" value="1"/>
</dbReference>
<feature type="domain" description="Methyl-accepting transducer" evidence="5">
    <location>
        <begin position="192"/>
        <end position="395"/>
    </location>
</feature>
<dbReference type="Proteomes" id="UP000002588">
    <property type="component" value="Chromosome"/>
</dbReference>
<feature type="transmembrane region" description="Helical" evidence="4">
    <location>
        <begin position="39"/>
        <end position="57"/>
    </location>
</feature>
<keyword evidence="1 3" id="KW-0807">Transducer</keyword>
<evidence type="ECO:0000313" key="7">
    <source>
        <dbReference type="EMBL" id="CAL96091.1"/>
    </source>
</evidence>
<proteinExistence type="inferred from homology"/>
<dbReference type="GO" id="GO:0007165">
    <property type="term" value="P:signal transduction"/>
    <property type="evidence" value="ECO:0007669"/>
    <property type="project" value="UniProtKB-KW"/>
</dbReference>
<keyword evidence="4" id="KW-0472">Membrane</keyword>
<evidence type="ECO:0000256" key="3">
    <source>
        <dbReference type="PROSITE-ProRule" id="PRU00284"/>
    </source>
</evidence>
<dbReference type="EMBL" id="AM406670">
    <property type="protein sequence ID" value="CAL96091.1"/>
    <property type="molecule type" value="Genomic_DNA"/>
</dbReference>
<dbReference type="AlphaFoldDB" id="A1KB85"/>
<evidence type="ECO:0000259" key="5">
    <source>
        <dbReference type="PROSITE" id="PS50111"/>
    </source>
</evidence>
<dbReference type="KEGG" id="azo:azo3475"/>
<organism evidence="7 8">
    <name type="scientific">Azoarcus sp. (strain BH72)</name>
    <dbReference type="NCBI Taxonomy" id="418699"/>
    <lineage>
        <taxon>Bacteria</taxon>
        <taxon>Pseudomonadati</taxon>
        <taxon>Pseudomonadota</taxon>
        <taxon>Betaproteobacteria</taxon>
        <taxon>Rhodocyclales</taxon>
        <taxon>Zoogloeaceae</taxon>
        <taxon>Azoarcus</taxon>
    </lineage>
</organism>
<dbReference type="Gene3D" id="6.10.340.10">
    <property type="match status" value="1"/>
</dbReference>
<reference evidence="7 8" key="1">
    <citation type="journal article" date="2006" name="Nat. Biotechnol.">
        <title>Complete genome of the mutualistic, N2-fixing grass endophyte Azoarcus sp. strain BH72.</title>
        <authorList>
            <person name="Krause A."/>
            <person name="Ramakumar A."/>
            <person name="Bartels D."/>
            <person name="Battistoni F."/>
            <person name="Bekel T."/>
            <person name="Boch J."/>
            <person name="Boehm M."/>
            <person name="Friedrich F."/>
            <person name="Hurek T."/>
            <person name="Krause L."/>
            <person name="Linke B."/>
            <person name="McHardy A.C."/>
            <person name="Sarkar A."/>
            <person name="Schneiker S."/>
            <person name="Syed A.A."/>
            <person name="Thauer R."/>
            <person name="Vorhoelter F.-J."/>
            <person name="Weidner S."/>
            <person name="Puehler A."/>
            <person name="Reinhold-Hurek B."/>
            <person name="Kaiser O."/>
            <person name="Goesmann A."/>
        </authorList>
    </citation>
    <scope>NUCLEOTIDE SEQUENCE [LARGE SCALE GENOMIC DNA]</scope>
    <source>
        <strain evidence="7 8">BH72</strain>
    </source>
</reference>
<dbReference type="Gene3D" id="1.10.287.950">
    <property type="entry name" value="Methyl-accepting chemotaxis protein"/>
    <property type="match status" value="1"/>
</dbReference>